<evidence type="ECO:0000256" key="1">
    <source>
        <dbReference type="ARBA" id="ARBA00010718"/>
    </source>
</evidence>
<dbReference type="Proteomes" id="UP000695000">
    <property type="component" value="Unplaced"/>
</dbReference>
<sequence length="285" mass="32692">MTGSSVVSGLSKNECYCAPPDYSHDEDAHIMVEEWRLQSVQSPIELKHEESNAYDHFEPLEFHGHWDNEGTATFTNNGYTATLRFADREMPVLFGGPLHEDKYVFEQLHFHWSEDDHSGCEHIFEGKAFSMEAHAVHYNQKYGTFGEAVSKHDGLAVVAFFLTATDDFENECFNKLSEAVKNIVKIDSTTSVRADCLTWIKEEAQCKGYYTYQGSLTTEPYNESVTWILYPTPIHISRQQVDNFREMKSTPCEQHNIVNNVRPLQAAHPDKKLDLIYARSHKKSE</sequence>
<dbReference type="Gene3D" id="3.10.200.10">
    <property type="entry name" value="Alpha carbonic anhydrase"/>
    <property type="match status" value="1"/>
</dbReference>
<organism evidence="3 4">
    <name type="scientific">Nicrophorus vespilloides</name>
    <name type="common">Boreal carrion beetle</name>
    <dbReference type="NCBI Taxonomy" id="110193"/>
    <lineage>
        <taxon>Eukaryota</taxon>
        <taxon>Metazoa</taxon>
        <taxon>Ecdysozoa</taxon>
        <taxon>Arthropoda</taxon>
        <taxon>Hexapoda</taxon>
        <taxon>Insecta</taxon>
        <taxon>Pterygota</taxon>
        <taxon>Neoptera</taxon>
        <taxon>Endopterygota</taxon>
        <taxon>Coleoptera</taxon>
        <taxon>Polyphaga</taxon>
        <taxon>Staphyliniformia</taxon>
        <taxon>Silphidae</taxon>
        <taxon>Nicrophorinae</taxon>
        <taxon>Nicrophorus</taxon>
    </lineage>
</organism>
<accession>A0ABM1MC10</accession>
<dbReference type="InterPro" id="IPR036398">
    <property type="entry name" value="CA_dom_sf"/>
</dbReference>
<proteinExistence type="inferred from homology"/>
<comment type="similarity">
    <text evidence="1">Belongs to the alpha-carbonic anhydrase family.</text>
</comment>
<gene>
    <name evidence="4" type="primary">LOC108559366</name>
</gene>
<dbReference type="PANTHER" id="PTHR18952">
    <property type="entry name" value="CARBONIC ANHYDRASE"/>
    <property type="match status" value="1"/>
</dbReference>
<dbReference type="GeneID" id="108559366"/>
<dbReference type="SUPFAM" id="SSF51069">
    <property type="entry name" value="Carbonic anhydrase"/>
    <property type="match status" value="1"/>
</dbReference>
<reference evidence="4" key="1">
    <citation type="submission" date="2025-08" db="UniProtKB">
        <authorList>
            <consortium name="RefSeq"/>
        </authorList>
    </citation>
    <scope>IDENTIFICATION</scope>
    <source>
        <tissue evidence="4">Whole Larva</tissue>
    </source>
</reference>
<dbReference type="PANTHER" id="PTHR18952:SF114">
    <property type="entry name" value="CARBONIC ANHYDRASE 3, ISOFORM A"/>
    <property type="match status" value="1"/>
</dbReference>
<dbReference type="SMART" id="SM01057">
    <property type="entry name" value="Carb_anhydrase"/>
    <property type="match status" value="1"/>
</dbReference>
<evidence type="ECO:0000313" key="4">
    <source>
        <dbReference type="RefSeq" id="XP_017772110.1"/>
    </source>
</evidence>
<evidence type="ECO:0000313" key="3">
    <source>
        <dbReference type="Proteomes" id="UP000695000"/>
    </source>
</evidence>
<dbReference type="InterPro" id="IPR001148">
    <property type="entry name" value="CA_dom"/>
</dbReference>
<dbReference type="CDD" id="cd00326">
    <property type="entry name" value="alpha_CA"/>
    <property type="match status" value="1"/>
</dbReference>
<protein>
    <submittedName>
        <fullName evidence="4">Carbonic anhydrase 2</fullName>
    </submittedName>
</protein>
<dbReference type="RefSeq" id="XP_017772110.1">
    <property type="nucleotide sequence ID" value="XM_017916621.1"/>
</dbReference>
<dbReference type="InterPro" id="IPR023561">
    <property type="entry name" value="Carbonic_anhydrase_a-class"/>
</dbReference>
<name>A0ABM1MC10_NICVS</name>
<dbReference type="Pfam" id="PF00194">
    <property type="entry name" value="Carb_anhydrase"/>
    <property type="match status" value="1"/>
</dbReference>
<dbReference type="PROSITE" id="PS51144">
    <property type="entry name" value="ALPHA_CA_2"/>
    <property type="match status" value="1"/>
</dbReference>
<feature type="domain" description="Alpha-carbonic anhydrase" evidence="2">
    <location>
        <begin position="20"/>
        <end position="279"/>
    </location>
</feature>
<evidence type="ECO:0000259" key="2">
    <source>
        <dbReference type="PROSITE" id="PS51144"/>
    </source>
</evidence>
<keyword evidence="3" id="KW-1185">Reference proteome</keyword>